<dbReference type="InterPro" id="IPR036249">
    <property type="entry name" value="Thioredoxin-like_sf"/>
</dbReference>
<dbReference type="Gene3D" id="3.40.30.80">
    <property type="match status" value="1"/>
</dbReference>
<accession>C0QTC5</accession>
<organism evidence="2 3">
    <name type="scientific">Persephonella marina (strain DSM 14350 / EX-H1)</name>
    <dbReference type="NCBI Taxonomy" id="123214"/>
    <lineage>
        <taxon>Bacteria</taxon>
        <taxon>Pseudomonadati</taxon>
        <taxon>Aquificota</taxon>
        <taxon>Aquificia</taxon>
        <taxon>Aquificales</taxon>
        <taxon>Hydrogenothermaceae</taxon>
        <taxon>Persephonella</taxon>
    </lineage>
</organism>
<dbReference type="eggNOG" id="COG3634">
    <property type="taxonomic scope" value="Bacteria"/>
</dbReference>
<proteinExistence type="predicted"/>
<keyword evidence="3" id="KW-1185">Reference proteome</keyword>
<dbReference type="InterPro" id="IPR012336">
    <property type="entry name" value="Thioredoxin-like_fold"/>
</dbReference>
<name>C0QTC5_PERMH</name>
<dbReference type="EMBL" id="CP001230">
    <property type="protein sequence ID" value="ACO03300.1"/>
    <property type="molecule type" value="Genomic_DNA"/>
</dbReference>
<dbReference type="SUPFAM" id="SSF52833">
    <property type="entry name" value="Thioredoxin-like"/>
    <property type="match status" value="2"/>
</dbReference>
<evidence type="ECO:0000259" key="1">
    <source>
        <dbReference type="Pfam" id="PF13192"/>
    </source>
</evidence>
<dbReference type="STRING" id="123214.PERMA_0142"/>
<evidence type="ECO:0000313" key="3">
    <source>
        <dbReference type="Proteomes" id="UP000001366"/>
    </source>
</evidence>
<dbReference type="KEGG" id="pmx:PERMA_0142"/>
<protein>
    <recommendedName>
        <fullName evidence="1">Thioredoxin-like fold domain-containing protein</fullName>
    </recommendedName>
</protein>
<feature type="domain" description="Thioredoxin-like fold" evidence="1">
    <location>
        <begin position="121"/>
        <end position="192"/>
    </location>
</feature>
<gene>
    <name evidence="2" type="ordered locus">PERMA_0142</name>
</gene>
<dbReference type="Pfam" id="PF13192">
    <property type="entry name" value="Thioredoxin_3"/>
    <property type="match status" value="1"/>
</dbReference>
<dbReference type="HOGENOM" id="CLU_082677_0_0_0"/>
<dbReference type="RefSeq" id="WP_012675539.1">
    <property type="nucleotide sequence ID" value="NC_012440.1"/>
</dbReference>
<sequence length="201" mass="22655">MFPEGADTFLKKRFNELIDPVKLILRKSGKDIDRDIEKVLESISTFSEKISIEINESLSCIDAPCISIQTTEKDFGIRFMGKPDGGEFKTFIDTIVMVSRNEYDLSERTVELIEQIDRPVEIKVFITNTCGWCPPAVLKSYSFAMVNEYITATAIDCYIFSDLAVKYNVATVPKIVINDKVEQIGLKDENQLLGSIFASIS</sequence>
<dbReference type="PANTHER" id="PTHR37170:SF1">
    <property type="entry name" value="GLUTAREDOXIN-LIKE PROTEIN"/>
    <property type="match status" value="1"/>
</dbReference>
<evidence type="ECO:0000313" key="2">
    <source>
        <dbReference type="EMBL" id="ACO03300.1"/>
    </source>
</evidence>
<dbReference type="PANTHER" id="PTHR37170">
    <property type="entry name" value="GLUTAREDOXIN-RELATED"/>
    <property type="match status" value="1"/>
</dbReference>
<dbReference type="OrthoDB" id="9806179at2"/>
<dbReference type="PaxDb" id="123214-PERMA_0142"/>
<dbReference type="Proteomes" id="UP000001366">
    <property type="component" value="Chromosome"/>
</dbReference>
<dbReference type="AlphaFoldDB" id="C0QTC5"/>
<reference evidence="2 3" key="1">
    <citation type="journal article" date="2009" name="J. Bacteriol.">
        <title>Complete and draft genome sequences of six members of the Aquificales.</title>
        <authorList>
            <person name="Reysenbach A.L."/>
            <person name="Hamamura N."/>
            <person name="Podar M."/>
            <person name="Griffiths E."/>
            <person name="Ferreira S."/>
            <person name="Hochstein R."/>
            <person name="Heidelberg J."/>
            <person name="Johnson J."/>
            <person name="Mead D."/>
            <person name="Pohorille A."/>
            <person name="Sarmiento M."/>
            <person name="Schweighofer K."/>
            <person name="Seshadri R."/>
            <person name="Voytek M.A."/>
        </authorList>
    </citation>
    <scope>NUCLEOTIDE SEQUENCE [LARGE SCALE GENOMIC DNA]</scope>
    <source>
        <strain evidence="3">DSM 14350 / EX-H1</strain>
    </source>
</reference>